<feature type="domain" description="HTH cro/C1-type" evidence="1">
    <location>
        <begin position="33"/>
        <end position="74"/>
    </location>
</feature>
<dbReference type="PROSITE" id="PS50943">
    <property type="entry name" value="HTH_CROC1"/>
    <property type="match status" value="1"/>
</dbReference>
<gene>
    <name evidence="2" type="ORF">GCM10007875_25150</name>
</gene>
<proteinExistence type="predicted"/>
<accession>A0ABQ5YXG0</accession>
<name>A0ABQ5YXG0_9BURK</name>
<dbReference type="EMBL" id="BSOJ01000030">
    <property type="protein sequence ID" value="GLR27424.1"/>
    <property type="molecule type" value="Genomic_DNA"/>
</dbReference>
<evidence type="ECO:0000313" key="3">
    <source>
        <dbReference type="Proteomes" id="UP001156664"/>
    </source>
</evidence>
<dbReference type="Gene3D" id="1.10.260.40">
    <property type="entry name" value="lambda repressor-like DNA-binding domains"/>
    <property type="match status" value="1"/>
</dbReference>
<dbReference type="SUPFAM" id="SSF47413">
    <property type="entry name" value="lambda repressor-like DNA-binding domains"/>
    <property type="match status" value="1"/>
</dbReference>
<organism evidence="2 3">
    <name type="scientific">Limnobacter litoralis</name>
    <dbReference type="NCBI Taxonomy" id="481366"/>
    <lineage>
        <taxon>Bacteria</taxon>
        <taxon>Pseudomonadati</taxon>
        <taxon>Pseudomonadota</taxon>
        <taxon>Betaproteobacteria</taxon>
        <taxon>Burkholderiales</taxon>
        <taxon>Burkholderiaceae</taxon>
        <taxon>Limnobacter</taxon>
    </lineage>
</organism>
<comment type="caution">
    <text evidence="2">The sequence shown here is derived from an EMBL/GenBank/DDBJ whole genome shotgun (WGS) entry which is preliminary data.</text>
</comment>
<evidence type="ECO:0000259" key="1">
    <source>
        <dbReference type="PROSITE" id="PS50943"/>
    </source>
</evidence>
<dbReference type="Pfam" id="PF01381">
    <property type="entry name" value="HTH_3"/>
    <property type="match status" value="1"/>
</dbReference>
<dbReference type="InterPro" id="IPR010982">
    <property type="entry name" value="Lambda_DNA-bd_dom_sf"/>
</dbReference>
<reference evidence="3" key="1">
    <citation type="journal article" date="2019" name="Int. J. Syst. Evol. Microbiol.">
        <title>The Global Catalogue of Microorganisms (GCM) 10K type strain sequencing project: providing services to taxonomists for standard genome sequencing and annotation.</title>
        <authorList>
            <consortium name="The Broad Institute Genomics Platform"/>
            <consortium name="The Broad Institute Genome Sequencing Center for Infectious Disease"/>
            <person name="Wu L."/>
            <person name="Ma J."/>
        </authorList>
    </citation>
    <scope>NUCLEOTIDE SEQUENCE [LARGE SCALE GENOMIC DNA]</scope>
    <source>
        <strain evidence="3">NBRC 105857</strain>
    </source>
</reference>
<dbReference type="Proteomes" id="UP001156664">
    <property type="component" value="Unassembled WGS sequence"/>
</dbReference>
<keyword evidence="3" id="KW-1185">Reference proteome</keyword>
<dbReference type="RefSeq" id="WP_284282203.1">
    <property type="nucleotide sequence ID" value="NZ_BSOJ01000030.1"/>
</dbReference>
<dbReference type="CDD" id="cd00093">
    <property type="entry name" value="HTH_XRE"/>
    <property type="match status" value="1"/>
</dbReference>
<protein>
    <recommendedName>
        <fullName evidence="1">HTH cro/C1-type domain-containing protein</fullName>
    </recommendedName>
</protein>
<sequence>MQSIKNTTDLAMLLKALRQNGGPQGRKMPAHTLAQLAGLSRDTIFRMERGEDVSFDTALRVLRVFEVGLQAAQVEWPTLGNAAQHFQHTHAQQ</sequence>
<dbReference type="InterPro" id="IPR001387">
    <property type="entry name" value="Cro/C1-type_HTH"/>
</dbReference>
<evidence type="ECO:0000313" key="2">
    <source>
        <dbReference type="EMBL" id="GLR27424.1"/>
    </source>
</evidence>